<comment type="caution">
    <text evidence="1">The sequence shown here is derived from an EMBL/GenBank/DDBJ whole genome shotgun (WGS) entry which is preliminary data.</text>
</comment>
<proteinExistence type="predicted"/>
<evidence type="ECO:0000313" key="1">
    <source>
        <dbReference type="EMBL" id="KAI8568685.1"/>
    </source>
</evidence>
<organism evidence="1 2">
    <name type="scientific">Rhododendron molle</name>
    <name type="common">Chinese azalea</name>
    <name type="synonym">Azalea mollis</name>
    <dbReference type="NCBI Taxonomy" id="49168"/>
    <lineage>
        <taxon>Eukaryota</taxon>
        <taxon>Viridiplantae</taxon>
        <taxon>Streptophyta</taxon>
        <taxon>Embryophyta</taxon>
        <taxon>Tracheophyta</taxon>
        <taxon>Spermatophyta</taxon>
        <taxon>Magnoliopsida</taxon>
        <taxon>eudicotyledons</taxon>
        <taxon>Gunneridae</taxon>
        <taxon>Pentapetalae</taxon>
        <taxon>asterids</taxon>
        <taxon>Ericales</taxon>
        <taxon>Ericaceae</taxon>
        <taxon>Ericoideae</taxon>
        <taxon>Rhodoreae</taxon>
        <taxon>Rhododendron</taxon>
    </lineage>
</organism>
<keyword evidence="2" id="KW-1185">Reference proteome</keyword>
<evidence type="ECO:0000313" key="2">
    <source>
        <dbReference type="Proteomes" id="UP001062846"/>
    </source>
</evidence>
<reference evidence="1" key="1">
    <citation type="submission" date="2022-02" db="EMBL/GenBank/DDBJ databases">
        <title>Plant Genome Project.</title>
        <authorList>
            <person name="Zhang R.-G."/>
        </authorList>
    </citation>
    <scope>NUCLEOTIDE SEQUENCE</scope>
    <source>
        <strain evidence="1">AT1</strain>
    </source>
</reference>
<sequence length="146" mass="15433">MHDIRNRNSLLVKKARKCMELGAKLGVIFHGSEDLNIMKYLELEEGEVLDEELGDFDDLEEGVDWSVVVASGSGSFGLSLLVSAGFGGFGGCLVLGGLVFGGSVVFGSRALLVVRLFSPVRWGLGLGVLSLVLGVLLVSDHRLGLG</sequence>
<gene>
    <name evidence="1" type="ORF">RHMOL_Rhmol02G0219500</name>
</gene>
<dbReference type="Proteomes" id="UP001062846">
    <property type="component" value="Chromosome 2"/>
</dbReference>
<accession>A0ACC0PSK7</accession>
<protein>
    <submittedName>
        <fullName evidence="1">Uncharacterized protein</fullName>
    </submittedName>
</protein>
<name>A0ACC0PSK7_RHOML</name>
<dbReference type="EMBL" id="CM046389">
    <property type="protein sequence ID" value="KAI8568685.1"/>
    <property type="molecule type" value="Genomic_DNA"/>
</dbReference>